<protein>
    <recommendedName>
        <fullName evidence="2">J domain-containing protein</fullName>
    </recommendedName>
</protein>
<dbReference type="EMBL" id="CP053452">
    <property type="protein sequence ID" value="QJW95808.1"/>
    <property type="molecule type" value="Genomic_DNA"/>
</dbReference>
<keyword evidence="4" id="KW-1185">Reference proteome</keyword>
<dbReference type="KEGG" id="ftj:FTUN_3362"/>
<reference evidence="4" key="1">
    <citation type="submission" date="2020-05" db="EMBL/GenBank/DDBJ databases">
        <title>Frigoriglobus tundricola gen. nov., sp. nov., a psychrotolerant cellulolytic planctomycete of the family Gemmataceae with two divergent copies of 16S rRNA gene.</title>
        <authorList>
            <person name="Kulichevskaya I.S."/>
            <person name="Ivanova A.A."/>
            <person name="Naumoff D.G."/>
            <person name="Beletsky A.V."/>
            <person name="Rijpstra W.I.C."/>
            <person name="Sinninghe Damste J.S."/>
            <person name="Mardanov A.V."/>
            <person name="Ravin N.V."/>
            <person name="Dedysh S.N."/>
        </authorList>
    </citation>
    <scope>NUCLEOTIDE SEQUENCE [LARGE SCALE GENOMIC DNA]</scope>
    <source>
        <strain evidence="4">PL17</strain>
    </source>
</reference>
<evidence type="ECO:0000256" key="1">
    <source>
        <dbReference type="SAM" id="MobiDB-lite"/>
    </source>
</evidence>
<dbReference type="PRINTS" id="PR00625">
    <property type="entry name" value="JDOMAIN"/>
</dbReference>
<dbReference type="Proteomes" id="UP000503447">
    <property type="component" value="Chromosome"/>
</dbReference>
<organism evidence="3 4">
    <name type="scientific">Frigoriglobus tundricola</name>
    <dbReference type="NCBI Taxonomy" id="2774151"/>
    <lineage>
        <taxon>Bacteria</taxon>
        <taxon>Pseudomonadati</taxon>
        <taxon>Planctomycetota</taxon>
        <taxon>Planctomycetia</taxon>
        <taxon>Gemmatales</taxon>
        <taxon>Gemmataceae</taxon>
        <taxon>Frigoriglobus</taxon>
    </lineage>
</organism>
<evidence type="ECO:0000259" key="2">
    <source>
        <dbReference type="PROSITE" id="PS50076"/>
    </source>
</evidence>
<proteinExistence type="predicted"/>
<dbReference type="RefSeq" id="WP_171471520.1">
    <property type="nucleotide sequence ID" value="NZ_CP053452.2"/>
</dbReference>
<feature type="domain" description="J" evidence="2">
    <location>
        <begin position="16"/>
        <end position="67"/>
    </location>
</feature>
<evidence type="ECO:0000313" key="4">
    <source>
        <dbReference type="Proteomes" id="UP000503447"/>
    </source>
</evidence>
<dbReference type="InterPro" id="IPR001623">
    <property type="entry name" value="DnaJ_domain"/>
</dbReference>
<feature type="region of interest" description="Disordered" evidence="1">
    <location>
        <begin position="74"/>
        <end position="123"/>
    </location>
</feature>
<dbReference type="SMART" id="SM00271">
    <property type="entry name" value="DnaJ"/>
    <property type="match status" value="1"/>
</dbReference>
<feature type="region of interest" description="Disordered" evidence="1">
    <location>
        <begin position="314"/>
        <end position="406"/>
    </location>
</feature>
<evidence type="ECO:0000313" key="3">
    <source>
        <dbReference type="EMBL" id="QJW95808.1"/>
    </source>
</evidence>
<feature type="compositionally biased region" description="Pro residues" evidence="1">
    <location>
        <begin position="80"/>
        <end position="89"/>
    </location>
</feature>
<dbReference type="InterPro" id="IPR036869">
    <property type="entry name" value="J_dom_sf"/>
</dbReference>
<dbReference type="CDD" id="cd06257">
    <property type="entry name" value="DnaJ"/>
    <property type="match status" value="1"/>
</dbReference>
<dbReference type="SUPFAM" id="SSF46565">
    <property type="entry name" value="Chaperone J-domain"/>
    <property type="match status" value="1"/>
</dbReference>
<name>A0A6M5YPA7_9BACT</name>
<accession>A0A6M5YPA7</accession>
<gene>
    <name evidence="3" type="ORF">FTUN_3362</name>
</gene>
<dbReference type="PROSITE" id="PS50076">
    <property type="entry name" value="DNAJ_2"/>
    <property type="match status" value="1"/>
</dbReference>
<feature type="compositionally biased region" description="Low complexity" evidence="1">
    <location>
        <begin position="379"/>
        <end position="390"/>
    </location>
</feature>
<sequence length="406" mass="44555">MDAPALPDDPREWPTDPFGLLGVPRSVGETELKRAYTRLIRKYKPEHAPEEFRRIREAYEAAVEMSRWYRDAPPVSDPTLTPPFEPPGPFNTGNSHAPSEPSPNDRPAEVPHETQIDPPVRRSRIDPVEDAWAAAVAGDWATAYTALVALADADPGRADLTLRLYWLLALRPTLDADRSRHDWLAAALTRARLAGPAVELYARELAADPRALATPYLRLLERADVPADRVLAVARLRLEAAEQRWAAVEVDLAVLARRADELDEAAWLRYLTDVSARAAFAQTPAAVAQTPVAARCAALLAGLKHLERATVGRSIASTSNRPPRGCGGRRQWWPTRSAGPSPSRGRVATGASRGPRPAPGPRPIRSRPCGSAIRRHAKGWPSWPRSPGWWTRGAAPSRPLPITRPN</sequence>
<dbReference type="Gene3D" id="1.10.287.110">
    <property type="entry name" value="DnaJ domain"/>
    <property type="match status" value="1"/>
</dbReference>
<dbReference type="AlphaFoldDB" id="A0A6M5YPA7"/>
<feature type="compositionally biased region" description="Basic and acidic residues" evidence="1">
    <location>
        <begin position="106"/>
        <end position="123"/>
    </location>
</feature>